<reference evidence="3 4" key="1">
    <citation type="submission" date="2018-10" db="EMBL/GenBank/DDBJ databases">
        <title>Pan-genome distribution and transcriptional activeness of fungal secondary metabolism genes in Aspergillus section Fumigati.</title>
        <authorList>
            <person name="Takahashi H."/>
            <person name="Umemura M."/>
            <person name="Ninomiya A."/>
            <person name="Kusuya Y."/>
            <person name="Urayama S."/>
            <person name="Shimizu M."/>
            <person name="Watanabe A."/>
            <person name="Kamei K."/>
            <person name="Yaguchi T."/>
            <person name="Hagiwara D."/>
        </authorList>
    </citation>
    <scope>NUCLEOTIDE SEQUENCE [LARGE SCALE GENOMIC DNA]</scope>
    <source>
        <strain evidence="3 4">IFM 55266</strain>
    </source>
</reference>
<evidence type="ECO:0000313" key="3">
    <source>
        <dbReference type="EMBL" id="GIJ89092.1"/>
    </source>
</evidence>
<gene>
    <name evidence="3" type="ORF">Asppvi_008021</name>
</gene>
<dbReference type="AlphaFoldDB" id="A0A9P3EX12"/>
<evidence type="ECO:0000313" key="4">
    <source>
        <dbReference type="Proteomes" id="UP001043456"/>
    </source>
</evidence>
<sequence length="351" mass="40833">MADQEDESMASSSSQGVNLSQILKTPEPFDIDNLEDVNRELNRLEDLAAEHHGMNASERFRTRFERLENQRDQLRAQRNPSDSMDRDSVSSESFFDAPEMLEPDQQTKKGKRRQVSRIATMPLDPNAATKILTDKDIIQIAQQPPAFRKRYTRYWNSDGKIKEPYFRVIFQQDDAGNFLVPEEYLASNIERWRSRLAQLQHPEWYNCRGALRKRAIKARKDQRIGNGRFVKNEIDELNDSTRARAIAAALRDESVLGLQTRNPPTTTATRRVEAAENEALRFKALLHDSDAIHRDEVMETERRHRKALRDKEKEIDILKRHVADLESKIEALNITIERQNKIIDRLTSQEN</sequence>
<proteinExistence type="predicted"/>
<evidence type="ECO:0000256" key="2">
    <source>
        <dbReference type="SAM" id="MobiDB-lite"/>
    </source>
</evidence>
<comment type="caution">
    <text evidence="3">The sequence shown here is derived from an EMBL/GenBank/DDBJ whole genome shotgun (WGS) entry which is preliminary data.</text>
</comment>
<keyword evidence="1" id="KW-0175">Coiled coil</keyword>
<dbReference type="GeneID" id="67006631"/>
<dbReference type="OrthoDB" id="4362635at2759"/>
<evidence type="ECO:0000256" key="1">
    <source>
        <dbReference type="SAM" id="Coils"/>
    </source>
</evidence>
<name>A0A9P3EX12_9EURO</name>
<dbReference type="EMBL" id="BHVY01000005">
    <property type="protein sequence ID" value="GIJ89092.1"/>
    <property type="molecule type" value="Genomic_DNA"/>
</dbReference>
<dbReference type="RefSeq" id="XP_043159838.1">
    <property type="nucleotide sequence ID" value="XM_043303903.1"/>
</dbReference>
<feature type="compositionally biased region" description="Polar residues" evidence="2">
    <location>
        <begin position="9"/>
        <end position="23"/>
    </location>
</feature>
<feature type="region of interest" description="Disordered" evidence="2">
    <location>
        <begin position="1"/>
        <end position="34"/>
    </location>
</feature>
<feature type="region of interest" description="Disordered" evidence="2">
    <location>
        <begin position="71"/>
        <end position="115"/>
    </location>
</feature>
<accession>A0A9P3EX12</accession>
<feature type="coiled-coil region" evidence="1">
    <location>
        <begin position="308"/>
        <end position="349"/>
    </location>
</feature>
<organism evidence="3 4">
    <name type="scientific">Aspergillus pseudoviridinutans</name>
    <dbReference type="NCBI Taxonomy" id="1517512"/>
    <lineage>
        <taxon>Eukaryota</taxon>
        <taxon>Fungi</taxon>
        <taxon>Dikarya</taxon>
        <taxon>Ascomycota</taxon>
        <taxon>Pezizomycotina</taxon>
        <taxon>Eurotiomycetes</taxon>
        <taxon>Eurotiomycetidae</taxon>
        <taxon>Eurotiales</taxon>
        <taxon>Aspergillaceae</taxon>
        <taxon>Aspergillus</taxon>
        <taxon>Aspergillus subgen. Fumigati</taxon>
    </lineage>
</organism>
<protein>
    <submittedName>
        <fullName evidence="3">Uncharacterized protein</fullName>
    </submittedName>
</protein>
<dbReference type="Proteomes" id="UP001043456">
    <property type="component" value="Unassembled WGS sequence"/>
</dbReference>
<keyword evidence="4" id="KW-1185">Reference proteome</keyword>